<comment type="subcellular location">
    <subcellularLocation>
        <location evidence="1">Cell membrane</location>
        <topology evidence="1">Multi-pass membrane protein</topology>
    </subcellularLocation>
</comment>
<dbReference type="PANTHER" id="PTHR33932:SF4">
    <property type="entry name" value="NA(+)_H(+) ANTIPORTER SUBUNIT B"/>
    <property type="match status" value="1"/>
</dbReference>
<evidence type="ECO:0000256" key="2">
    <source>
        <dbReference type="ARBA" id="ARBA00009425"/>
    </source>
</evidence>
<dbReference type="InterPro" id="IPR025383">
    <property type="entry name" value="MrpA_C/MbhD"/>
</dbReference>
<evidence type="ECO:0000256" key="6">
    <source>
        <dbReference type="ARBA" id="ARBA00023136"/>
    </source>
</evidence>
<keyword evidence="4 7" id="KW-0812">Transmembrane</keyword>
<organism evidence="10 11">
    <name type="scientific">Roseomonas alba</name>
    <dbReference type="NCBI Taxonomy" id="2846776"/>
    <lineage>
        <taxon>Bacteria</taxon>
        <taxon>Pseudomonadati</taxon>
        <taxon>Pseudomonadota</taxon>
        <taxon>Alphaproteobacteria</taxon>
        <taxon>Acetobacterales</taxon>
        <taxon>Roseomonadaceae</taxon>
        <taxon>Roseomonas</taxon>
    </lineage>
</organism>
<dbReference type="Proteomes" id="UP001196565">
    <property type="component" value="Unassembled WGS sequence"/>
</dbReference>
<evidence type="ECO:0000313" key="11">
    <source>
        <dbReference type="Proteomes" id="UP001196565"/>
    </source>
</evidence>
<gene>
    <name evidence="10" type="ORF">KPL78_10060</name>
</gene>
<accession>A0ABS7A7D6</accession>
<evidence type="ECO:0000256" key="5">
    <source>
        <dbReference type="ARBA" id="ARBA00022989"/>
    </source>
</evidence>
<dbReference type="InterPro" id="IPR050622">
    <property type="entry name" value="CPA3_antiporter_subunitB"/>
</dbReference>
<feature type="domain" description="MrpA C-terminal/MbhD" evidence="9">
    <location>
        <begin position="14"/>
        <end position="78"/>
    </location>
</feature>
<dbReference type="InterPro" id="IPR007182">
    <property type="entry name" value="MnhB"/>
</dbReference>
<feature type="transmembrane region" description="Helical" evidence="7">
    <location>
        <begin position="285"/>
        <end position="306"/>
    </location>
</feature>
<comment type="similarity">
    <text evidence="2">Belongs to the CPA3 antiporters (TC 2.A.63) subunit B family.</text>
</comment>
<keyword evidence="6 7" id="KW-0472">Membrane</keyword>
<evidence type="ECO:0000313" key="10">
    <source>
        <dbReference type="EMBL" id="MBW6398191.1"/>
    </source>
</evidence>
<sequence length="313" mass="31545">MIPALAADGLLAAGILALALGCVATRRAFASAALFIAYGLLLALAWARLDAPDVALTEASIGAGLSGVLLLGGVRRLEGLAEPSPDAETGPLLTILIGIGCAALTVAIGAAVLLLPDPTPSLAPQVAANLATTDLGNPVTAVLMSFRALDTLLESAVVLLAVVCVWALTPEGGWGGVAGLRQPVVRDGPLALLARVLPPLGIVIAIHILWVGADAPGGKFQAAAVLAAMWLMPWMAGLAPAPRIDARWLRLVLAAGPALFILIGLGGALAEGAFLAYPPGWAKPLILAIEIVLTASIAVALALLVMGPPEPPR</sequence>
<feature type="transmembrane region" description="Helical" evidence="7">
    <location>
        <begin position="92"/>
        <end position="115"/>
    </location>
</feature>
<dbReference type="PANTHER" id="PTHR33932">
    <property type="entry name" value="NA(+)/H(+) ANTIPORTER SUBUNIT B"/>
    <property type="match status" value="1"/>
</dbReference>
<protein>
    <submittedName>
        <fullName evidence="10">DUF4040 domain-containing protein</fullName>
    </submittedName>
</protein>
<keyword evidence="5 7" id="KW-1133">Transmembrane helix</keyword>
<dbReference type="Pfam" id="PF04039">
    <property type="entry name" value="MnhB"/>
    <property type="match status" value="1"/>
</dbReference>
<evidence type="ECO:0000256" key="4">
    <source>
        <dbReference type="ARBA" id="ARBA00022692"/>
    </source>
</evidence>
<evidence type="ECO:0000256" key="1">
    <source>
        <dbReference type="ARBA" id="ARBA00004651"/>
    </source>
</evidence>
<evidence type="ECO:0000259" key="8">
    <source>
        <dbReference type="Pfam" id="PF04039"/>
    </source>
</evidence>
<feature type="transmembrane region" description="Helical" evidence="7">
    <location>
        <begin position="29"/>
        <end position="47"/>
    </location>
</feature>
<evidence type="ECO:0000256" key="7">
    <source>
        <dbReference type="SAM" id="Phobius"/>
    </source>
</evidence>
<feature type="transmembrane region" description="Helical" evidence="7">
    <location>
        <begin position="54"/>
        <end position="72"/>
    </location>
</feature>
<dbReference type="EMBL" id="JAHYBZ010000003">
    <property type="protein sequence ID" value="MBW6398191.1"/>
    <property type="molecule type" value="Genomic_DNA"/>
</dbReference>
<keyword evidence="3" id="KW-1003">Cell membrane</keyword>
<evidence type="ECO:0000259" key="9">
    <source>
        <dbReference type="Pfam" id="PF13244"/>
    </source>
</evidence>
<feature type="transmembrane region" description="Helical" evidence="7">
    <location>
        <begin position="190"/>
        <end position="210"/>
    </location>
</feature>
<name>A0ABS7A7D6_9PROT</name>
<reference evidence="10 11" key="1">
    <citation type="submission" date="2021-07" db="EMBL/GenBank/DDBJ databases">
        <authorList>
            <person name="So Y."/>
        </authorList>
    </citation>
    <scope>NUCLEOTIDE SEQUENCE [LARGE SCALE GENOMIC DNA]</scope>
    <source>
        <strain evidence="10 11">HJA6</strain>
    </source>
</reference>
<feature type="domain" description="Na+/H+ antiporter MnhB subunit-related protein" evidence="8">
    <location>
        <begin position="190"/>
        <end position="305"/>
    </location>
</feature>
<dbReference type="RefSeq" id="WP_219762804.1">
    <property type="nucleotide sequence ID" value="NZ_JAHYBZ010000003.1"/>
</dbReference>
<dbReference type="Pfam" id="PF13244">
    <property type="entry name" value="MbhD"/>
    <property type="match status" value="1"/>
</dbReference>
<feature type="transmembrane region" description="Helical" evidence="7">
    <location>
        <begin position="248"/>
        <end position="270"/>
    </location>
</feature>
<feature type="transmembrane region" description="Helical" evidence="7">
    <location>
        <begin position="222"/>
        <end position="241"/>
    </location>
</feature>
<comment type="caution">
    <text evidence="10">The sequence shown here is derived from an EMBL/GenBank/DDBJ whole genome shotgun (WGS) entry which is preliminary data.</text>
</comment>
<keyword evidence="11" id="KW-1185">Reference proteome</keyword>
<feature type="transmembrane region" description="Helical" evidence="7">
    <location>
        <begin position="152"/>
        <end position="169"/>
    </location>
</feature>
<evidence type="ECO:0000256" key="3">
    <source>
        <dbReference type="ARBA" id="ARBA00022475"/>
    </source>
</evidence>
<proteinExistence type="inferred from homology"/>